<protein>
    <submittedName>
        <fullName evidence="2">DUF937 domain-containing protein</fullName>
    </submittedName>
</protein>
<dbReference type="Gene3D" id="2.60.40.10">
    <property type="entry name" value="Immunoglobulins"/>
    <property type="match status" value="1"/>
</dbReference>
<comment type="caution">
    <text evidence="2">The sequence shown here is derived from an EMBL/GenBank/DDBJ whole genome shotgun (WGS) entry which is preliminary data.</text>
</comment>
<feature type="compositionally biased region" description="Low complexity" evidence="1">
    <location>
        <begin position="392"/>
        <end position="401"/>
    </location>
</feature>
<dbReference type="Proteomes" id="UP001597475">
    <property type="component" value="Unassembled WGS sequence"/>
</dbReference>
<feature type="compositionally biased region" description="Low complexity" evidence="1">
    <location>
        <begin position="438"/>
        <end position="481"/>
    </location>
</feature>
<proteinExistence type="predicted"/>
<feature type="region of interest" description="Disordered" evidence="1">
    <location>
        <begin position="377"/>
        <end position="401"/>
    </location>
</feature>
<evidence type="ECO:0000313" key="2">
    <source>
        <dbReference type="EMBL" id="MFD2609103.1"/>
    </source>
</evidence>
<evidence type="ECO:0000313" key="3">
    <source>
        <dbReference type="Proteomes" id="UP001597475"/>
    </source>
</evidence>
<gene>
    <name evidence="2" type="ORF">ACFSR9_06565</name>
</gene>
<name>A0ABW5P3X7_9DEIO</name>
<dbReference type="Pfam" id="PF06078">
    <property type="entry name" value="DUF937"/>
    <property type="match status" value="2"/>
</dbReference>
<dbReference type="InterPro" id="IPR013783">
    <property type="entry name" value="Ig-like_fold"/>
</dbReference>
<dbReference type="RefSeq" id="WP_386844206.1">
    <property type="nucleotide sequence ID" value="NZ_JBHUMK010000025.1"/>
</dbReference>
<accession>A0ABW5P3X7</accession>
<reference evidence="3" key="1">
    <citation type="journal article" date="2019" name="Int. J. Syst. Evol. Microbiol.">
        <title>The Global Catalogue of Microorganisms (GCM) 10K type strain sequencing project: providing services to taxonomists for standard genome sequencing and annotation.</title>
        <authorList>
            <consortium name="The Broad Institute Genomics Platform"/>
            <consortium name="The Broad Institute Genome Sequencing Center for Infectious Disease"/>
            <person name="Wu L."/>
            <person name="Ma J."/>
        </authorList>
    </citation>
    <scope>NUCLEOTIDE SEQUENCE [LARGE SCALE GENOMIC DNA]</scope>
    <source>
        <strain evidence="3">KCTC 33842</strain>
    </source>
</reference>
<dbReference type="InterPro" id="IPR009282">
    <property type="entry name" value="DUF937"/>
</dbReference>
<keyword evidence="3" id="KW-1185">Reference proteome</keyword>
<evidence type="ECO:0000256" key="1">
    <source>
        <dbReference type="SAM" id="MobiDB-lite"/>
    </source>
</evidence>
<dbReference type="EMBL" id="JBHUMK010000025">
    <property type="protein sequence ID" value="MFD2609103.1"/>
    <property type="molecule type" value="Genomic_DNA"/>
</dbReference>
<organism evidence="2 3">
    <name type="scientific">Deinococcus taklimakanensis</name>
    <dbReference type="NCBI Taxonomy" id="536443"/>
    <lineage>
        <taxon>Bacteria</taxon>
        <taxon>Thermotogati</taxon>
        <taxon>Deinococcota</taxon>
        <taxon>Deinococci</taxon>
        <taxon>Deinococcales</taxon>
        <taxon>Deinococcaceae</taxon>
        <taxon>Deinococcus</taxon>
    </lineage>
</organism>
<sequence>MNVTDLMKDYFGGAAAEHLGRAAGLDAQTAQKALGLGLPMQLDALADHAGTTQGQAQIADAIQNLPQFGSVQDALSSAGGASNLQRAGELLAPALLGGQQDRIMSAMTSQLGGAPAGGVQKLMQMALPLMLSFLAQRGLSGSNIGSMLPGMKGGLGGLLGAGAAALGANAMGGAAGGLNAASLVDLLKGQFSGAAGERIGTAAGFGGSAAGRAAMAALPLILNGIANKGRTEAGAHDVMSLAQGFSGLTDASGNLNLNFLNDNAETTRIEGQGRGLLGNLFGNVDEVTGRLGSALGGSGSNAGRLLSLMAPMVLSLLGNRAKAANMNASGVSGLLGGLGSHLTGLLPAGLTGLGALLGGSAAASTVSTSTVPVTTGKVTTTPVTPATPAPRPAATTTTTHTATAPVTTEKRGGFPWWIIPLALLLLLGGCWLTRPKDTVSTTTTSTTTTDTTSTGTTDTTDTTTTDTTTTDTTTTPVSDGTFTITEPAADATLASGGFTMKGTGNPGDSIQLFEDGTSLGNVTVGDDGNWSFDVPSPAAGAHTYAARGADGTELGTVAATIGEPEANASGATCEKDYTLSITDGQTVSEPFRFGGVGQGEGYSVTVKRGERTIGTKDIPLDASCGWSYNSKPGKGEVTYEVRPMGDAAAEPLSVVNLTVTQ</sequence>
<feature type="region of interest" description="Disordered" evidence="1">
    <location>
        <begin position="437"/>
        <end position="483"/>
    </location>
</feature>